<evidence type="ECO:0000256" key="6">
    <source>
        <dbReference type="RuleBase" id="RU000488"/>
    </source>
</evidence>
<comment type="subcellular location">
    <subcellularLocation>
        <location evidence="1">Membrane</location>
        <topology evidence="1">Multi-pass membrane protein</topology>
    </subcellularLocation>
</comment>
<evidence type="ECO:0000313" key="8">
    <source>
        <dbReference type="Proteomes" id="UP001165063"/>
    </source>
</evidence>
<dbReference type="InterPro" id="IPR023395">
    <property type="entry name" value="MCP_dom_sf"/>
</dbReference>
<keyword evidence="2 5" id="KW-0812">Transmembrane</keyword>
<protein>
    <submittedName>
        <fullName evidence="7">Unnamed protein product</fullName>
    </submittedName>
</protein>
<comment type="caution">
    <text evidence="7">The sequence shown here is derived from an EMBL/GenBank/DDBJ whole genome shotgun (WGS) entry which is preliminary data.</text>
</comment>
<organism evidence="7 8">
    <name type="scientific">Ambrosiozyma monospora</name>
    <name type="common">Yeast</name>
    <name type="synonym">Endomycopsis monosporus</name>
    <dbReference type="NCBI Taxonomy" id="43982"/>
    <lineage>
        <taxon>Eukaryota</taxon>
        <taxon>Fungi</taxon>
        <taxon>Dikarya</taxon>
        <taxon>Ascomycota</taxon>
        <taxon>Saccharomycotina</taxon>
        <taxon>Pichiomycetes</taxon>
        <taxon>Pichiales</taxon>
        <taxon>Pichiaceae</taxon>
        <taxon>Ambrosiozyma</taxon>
    </lineage>
</organism>
<dbReference type="SUPFAM" id="SSF103506">
    <property type="entry name" value="Mitochondrial carrier"/>
    <property type="match status" value="1"/>
</dbReference>
<reference evidence="7" key="1">
    <citation type="submission" date="2023-04" db="EMBL/GenBank/DDBJ databases">
        <title>Ambrosiozyma monospora NBRC 1965.</title>
        <authorList>
            <person name="Ichikawa N."/>
            <person name="Sato H."/>
            <person name="Tonouchi N."/>
        </authorList>
    </citation>
    <scope>NUCLEOTIDE SEQUENCE</scope>
    <source>
        <strain evidence="7">NBRC 1965</strain>
    </source>
</reference>
<dbReference type="GO" id="GO:0005739">
    <property type="term" value="C:mitochondrion"/>
    <property type="evidence" value="ECO:0007669"/>
    <property type="project" value="TreeGrafter"/>
</dbReference>
<dbReference type="OrthoDB" id="1924968at2759"/>
<feature type="repeat" description="Solcar" evidence="5">
    <location>
        <begin position="5"/>
        <end position="88"/>
    </location>
</feature>
<dbReference type="PANTHER" id="PTHR46181">
    <property type="entry name" value="MITOCHONDRIAL GLYCINE TRANSPORTER"/>
    <property type="match status" value="1"/>
</dbReference>
<evidence type="ECO:0000256" key="1">
    <source>
        <dbReference type="ARBA" id="ARBA00004141"/>
    </source>
</evidence>
<dbReference type="AlphaFoldDB" id="A0A9W6Z7D0"/>
<keyword evidence="6" id="KW-0813">Transport</keyword>
<keyword evidence="3" id="KW-1133">Transmembrane helix</keyword>
<evidence type="ECO:0000256" key="3">
    <source>
        <dbReference type="ARBA" id="ARBA00022989"/>
    </source>
</evidence>
<evidence type="ECO:0000313" key="7">
    <source>
        <dbReference type="EMBL" id="GMG55956.1"/>
    </source>
</evidence>
<accession>A0A9W6Z7D0</accession>
<dbReference type="InterPro" id="IPR018108">
    <property type="entry name" value="MCP_transmembrane"/>
</dbReference>
<dbReference type="Proteomes" id="UP001165063">
    <property type="component" value="Unassembled WGS sequence"/>
</dbReference>
<evidence type="ECO:0000256" key="2">
    <source>
        <dbReference type="ARBA" id="ARBA00022692"/>
    </source>
</evidence>
<proteinExistence type="inferred from homology"/>
<dbReference type="Pfam" id="PF00153">
    <property type="entry name" value="Mito_carr"/>
    <property type="match status" value="1"/>
</dbReference>
<dbReference type="PROSITE" id="PS50920">
    <property type="entry name" value="SOLCAR"/>
    <property type="match status" value="1"/>
</dbReference>
<comment type="similarity">
    <text evidence="6">Belongs to the mitochondrial carrier (TC 2.A.29) family.</text>
</comment>
<sequence length="88" mass="9658">MSLSQAALVNSGSAIFAASMSTAITAPFDTIKTNMQVNPKRFNSFTKTVKILIGSGWRRFFDGVSLRLIRKAMSAGIAWGIYEELVRL</sequence>
<name>A0A9W6Z7D0_AMBMO</name>
<evidence type="ECO:0000256" key="4">
    <source>
        <dbReference type="ARBA" id="ARBA00023136"/>
    </source>
</evidence>
<dbReference type="GO" id="GO:1904983">
    <property type="term" value="P:glycine import into mitochondrion"/>
    <property type="evidence" value="ECO:0007669"/>
    <property type="project" value="TreeGrafter"/>
</dbReference>
<keyword evidence="4 5" id="KW-0472">Membrane</keyword>
<dbReference type="Gene3D" id="1.50.40.10">
    <property type="entry name" value="Mitochondrial carrier domain"/>
    <property type="match status" value="1"/>
</dbReference>
<dbReference type="EMBL" id="BSXU01006547">
    <property type="protein sequence ID" value="GMG55956.1"/>
    <property type="molecule type" value="Genomic_DNA"/>
</dbReference>
<keyword evidence="8" id="KW-1185">Reference proteome</keyword>
<dbReference type="GO" id="GO:0016020">
    <property type="term" value="C:membrane"/>
    <property type="evidence" value="ECO:0007669"/>
    <property type="project" value="UniProtKB-SubCell"/>
</dbReference>
<dbReference type="GO" id="GO:0015187">
    <property type="term" value="F:glycine transmembrane transporter activity"/>
    <property type="evidence" value="ECO:0007669"/>
    <property type="project" value="TreeGrafter"/>
</dbReference>
<evidence type="ECO:0000256" key="5">
    <source>
        <dbReference type="PROSITE-ProRule" id="PRU00282"/>
    </source>
</evidence>
<gene>
    <name evidence="7" type="ORF">Amon01_000802500</name>
</gene>
<dbReference type="PANTHER" id="PTHR46181:SF3">
    <property type="entry name" value="MITOCHONDRIAL GLYCINE TRANSPORTER"/>
    <property type="match status" value="1"/>
</dbReference>